<feature type="compositionally biased region" description="Basic residues" evidence="1">
    <location>
        <begin position="39"/>
        <end position="54"/>
    </location>
</feature>
<organism evidence="2 3">
    <name type="scientific">Phytophthora infestans</name>
    <name type="common">Potato late blight agent</name>
    <name type="synonym">Botrytis infestans</name>
    <dbReference type="NCBI Taxonomy" id="4787"/>
    <lineage>
        <taxon>Eukaryota</taxon>
        <taxon>Sar</taxon>
        <taxon>Stramenopiles</taxon>
        <taxon>Oomycota</taxon>
        <taxon>Peronosporomycetes</taxon>
        <taxon>Peronosporales</taxon>
        <taxon>Peronosporaceae</taxon>
        <taxon>Phytophthora</taxon>
    </lineage>
</organism>
<dbReference type="Proteomes" id="UP000602510">
    <property type="component" value="Unassembled WGS sequence"/>
</dbReference>
<accession>A0A833W7H0</accession>
<gene>
    <name evidence="2" type="ORF">GN244_ATG01975</name>
</gene>
<proteinExistence type="predicted"/>
<keyword evidence="3" id="KW-1185">Reference proteome</keyword>
<evidence type="ECO:0000256" key="1">
    <source>
        <dbReference type="SAM" id="MobiDB-lite"/>
    </source>
</evidence>
<reference evidence="2" key="1">
    <citation type="submission" date="2020-04" db="EMBL/GenBank/DDBJ databases">
        <title>Hybrid Assembly of Korean Phytophthora infestans isolates.</title>
        <authorList>
            <person name="Prokchorchik M."/>
            <person name="Lee Y."/>
            <person name="Seo J."/>
            <person name="Cho J.-H."/>
            <person name="Park Y.-E."/>
            <person name="Jang D.-C."/>
            <person name="Im J.-S."/>
            <person name="Choi J.-G."/>
            <person name="Park H.-J."/>
            <person name="Lee G.-B."/>
            <person name="Lee Y.-G."/>
            <person name="Hong S.-Y."/>
            <person name="Cho K."/>
            <person name="Sohn K.H."/>
        </authorList>
    </citation>
    <scope>NUCLEOTIDE SEQUENCE</scope>
    <source>
        <strain evidence="2">KR_1_A1</strain>
    </source>
</reference>
<protein>
    <submittedName>
        <fullName evidence="2">Uncharacterized protein</fullName>
    </submittedName>
</protein>
<dbReference type="EMBL" id="WSZM01000043">
    <property type="protein sequence ID" value="KAF4045529.1"/>
    <property type="molecule type" value="Genomic_DNA"/>
</dbReference>
<evidence type="ECO:0000313" key="2">
    <source>
        <dbReference type="EMBL" id="KAF4045529.1"/>
    </source>
</evidence>
<sequence>MSVELGKVDREWARVLFVRMKDEERASARADEAAQCEQKRRKRVNHAKARRARRAERERLVA</sequence>
<feature type="region of interest" description="Disordered" evidence="1">
    <location>
        <begin position="25"/>
        <end position="62"/>
    </location>
</feature>
<evidence type="ECO:0000313" key="3">
    <source>
        <dbReference type="Proteomes" id="UP000602510"/>
    </source>
</evidence>
<dbReference type="AlphaFoldDB" id="A0A833W7H0"/>
<comment type="caution">
    <text evidence="2">The sequence shown here is derived from an EMBL/GenBank/DDBJ whole genome shotgun (WGS) entry which is preliminary data.</text>
</comment>
<name>A0A833W7H0_PHYIN</name>